<feature type="transmembrane region" description="Helical" evidence="10">
    <location>
        <begin position="366"/>
        <end position="384"/>
    </location>
</feature>
<feature type="transmembrane region" description="Helical" evidence="10">
    <location>
        <begin position="205"/>
        <end position="223"/>
    </location>
</feature>
<evidence type="ECO:0000256" key="8">
    <source>
        <dbReference type="ARBA" id="ARBA00023136"/>
    </source>
</evidence>
<dbReference type="GO" id="GO:0016020">
    <property type="term" value="C:membrane"/>
    <property type="evidence" value="ECO:0007669"/>
    <property type="project" value="UniProtKB-SubCell"/>
</dbReference>
<comment type="subcellular location">
    <subcellularLocation>
        <location evidence="1">Membrane</location>
        <topology evidence="1">Multi-pass membrane protein</topology>
    </subcellularLocation>
</comment>
<organism evidence="11 12">
    <name type="scientific">Symbiodinium microadriaticum</name>
    <name type="common">Dinoflagellate</name>
    <name type="synonym">Zooxanthella microadriatica</name>
    <dbReference type="NCBI Taxonomy" id="2951"/>
    <lineage>
        <taxon>Eukaryota</taxon>
        <taxon>Sar</taxon>
        <taxon>Alveolata</taxon>
        <taxon>Dinophyceae</taxon>
        <taxon>Suessiales</taxon>
        <taxon>Symbiodiniaceae</taxon>
        <taxon>Symbiodinium</taxon>
    </lineage>
</organism>
<name>A0A1Q9D801_SYMMI</name>
<gene>
    <name evidence="11" type="ORF">AK812_SmicGene27041</name>
</gene>
<evidence type="ECO:0000256" key="2">
    <source>
        <dbReference type="ARBA" id="ARBA00022516"/>
    </source>
</evidence>
<dbReference type="GO" id="GO:0006633">
    <property type="term" value="P:fatty acid biosynthetic process"/>
    <property type="evidence" value="ECO:0007669"/>
    <property type="project" value="UniProtKB-KW"/>
</dbReference>
<dbReference type="OrthoDB" id="434092at2759"/>
<keyword evidence="6 10" id="KW-1133">Transmembrane helix</keyword>
<keyword evidence="4 10" id="KW-0812">Transmembrane</keyword>
<feature type="transmembrane region" description="Helical" evidence="10">
    <location>
        <begin position="166"/>
        <end position="185"/>
    </location>
</feature>
<evidence type="ECO:0000256" key="4">
    <source>
        <dbReference type="ARBA" id="ARBA00022692"/>
    </source>
</evidence>
<dbReference type="InterPro" id="IPR002076">
    <property type="entry name" value="ELO_fam"/>
</dbReference>
<proteinExistence type="predicted"/>
<keyword evidence="5" id="KW-0276">Fatty acid metabolism</keyword>
<protein>
    <recommendedName>
        <fullName evidence="13">Very-long-chain 3-oxoacyl-CoA synthase</fullName>
    </recommendedName>
</protein>
<evidence type="ECO:0000256" key="5">
    <source>
        <dbReference type="ARBA" id="ARBA00022832"/>
    </source>
</evidence>
<dbReference type="GO" id="GO:0009922">
    <property type="term" value="F:fatty acid elongase activity"/>
    <property type="evidence" value="ECO:0007669"/>
    <property type="project" value="InterPro"/>
</dbReference>
<dbReference type="Proteomes" id="UP000186817">
    <property type="component" value="Unassembled WGS sequence"/>
</dbReference>
<evidence type="ECO:0000256" key="1">
    <source>
        <dbReference type="ARBA" id="ARBA00004141"/>
    </source>
</evidence>
<evidence type="ECO:0000256" key="10">
    <source>
        <dbReference type="SAM" id="Phobius"/>
    </source>
</evidence>
<dbReference type="EMBL" id="LSRX01000673">
    <property type="protein sequence ID" value="OLP91268.1"/>
    <property type="molecule type" value="Genomic_DNA"/>
</dbReference>
<feature type="transmembrane region" description="Helical" evidence="10">
    <location>
        <begin position="335"/>
        <end position="354"/>
    </location>
</feature>
<evidence type="ECO:0000313" key="12">
    <source>
        <dbReference type="Proteomes" id="UP000186817"/>
    </source>
</evidence>
<evidence type="ECO:0000256" key="6">
    <source>
        <dbReference type="ARBA" id="ARBA00022989"/>
    </source>
</evidence>
<keyword evidence="7" id="KW-0443">Lipid metabolism</keyword>
<reference evidence="11 12" key="1">
    <citation type="submission" date="2016-02" db="EMBL/GenBank/DDBJ databases">
        <title>Genome analysis of coral dinoflagellate symbionts highlights evolutionary adaptations to a symbiotic lifestyle.</title>
        <authorList>
            <person name="Aranda M."/>
            <person name="Li Y."/>
            <person name="Liew Y.J."/>
            <person name="Baumgarten S."/>
            <person name="Simakov O."/>
            <person name="Wilson M."/>
            <person name="Piel J."/>
            <person name="Ashoor H."/>
            <person name="Bougouffa S."/>
            <person name="Bajic V.B."/>
            <person name="Ryu T."/>
            <person name="Ravasi T."/>
            <person name="Bayer T."/>
            <person name="Micklem G."/>
            <person name="Kim H."/>
            <person name="Bhak J."/>
            <person name="Lajeunesse T.C."/>
            <person name="Voolstra C.R."/>
        </authorList>
    </citation>
    <scope>NUCLEOTIDE SEQUENCE [LARGE SCALE GENOMIC DNA]</scope>
    <source>
        <strain evidence="11 12">CCMP2467</strain>
    </source>
</reference>
<sequence length="432" mass="47058">MCTENGSFPLRLCVTKSITVYGAQAYSSRSDVPRSISTTESLALRWEARDFSGGSPAAPYLQNLKAGGGSIPYTTQRVVWGWLQVRLMQECLEAKRGSKSSCNLPSAMAFAELTHRLYGEGRLQEEANATSMSSAEELGFGACVEDGGCTAHLAGCRKQVLKMADAVVLVPIHMCTALMVTSATGHVEVALFAGCAASGFAMPPSLTFLVAETCFFISMVPPLRWIRGKSPRIGKKLAQLNNCGYACASLLFVPWAGAVLLPELMHGESWSTSLPERGQVDLIFGVYFYSKAWEFLDIILVSLMGIQPNLHFIVHHTTTPCLAWLVWTYRSASGAVFLLANVLMHIFLYAYFGGAKSNFVFQCTRICGHVQLVIGILGSTLALRQKLAQGSSFLDGATAAEACLLFLYLTYLALLRKELAGERRHKQHAKVI</sequence>
<evidence type="ECO:0000313" key="11">
    <source>
        <dbReference type="EMBL" id="OLP91268.1"/>
    </source>
</evidence>
<evidence type="ECO:0000256" key="7">
    <source>
        <dbReference type="ARBA" id="ARBA00023098"/>
    </source>
</evidence>
<keyword evidence="2" id="KW-0444">Lipid biosynthesis</keyword>
<evidence type="ECO:0000256" key="3">
    <source>
        <dbReference type="ARBA" id="ARBA00022679"/>
    </source>
</evidence>
<keyword evidence="9" id="KW-0275">Fatty acid biosynthesis</keyword>
<feature type="transmembrane region" description="Helical" evidence="10">
    <location>
        <begin position="396"/>
        <end position="415"/>
    </location>
</feature>
<keyword evidence="12" id="KW-1185">Reference proteome</keyword>
<accession>A0A1Q9D801</accession>
<keyword evidence="3" id="KW-0808">Transferase</keyword>
<dbReference type="Pfam" id="PF01151">
    <property type="entry name" value="ELO"/>
    <property type="match status" value="1"/>
</dbReference>
<comment type="caution">
    <text evidence="11">The sequence shown here is derived from an EMBL/GenBank/DDBJ whole genome shotgun (WGS) entry which is preliminary data.</text>
</comment>
<evidence type="ECO:0008006" key="13">
    <source>
        <dbReference type="Google" id="ProtNLM"/>
    </source>
</evidence>
<dbReference type="AlphaFoldDB" id="A0A1Q9D801"/>
<evidence type="ECO:0000256" key="9">
    <source>
        <dbReference type="ARBA" id="ARBA00023160"/>
    </source>
</evidence>
<keyword evidence="8 10" id="KW-0472">Membrane</keyword>
<feature type="transmembrane region" description="Helical" evidence="10">
    <location>
        <begin position="243"/>
        <end position="262"/>
    </location>
</feature>